<gene>
    <name evidence="2" type="ORF">SLEP1_g12916</name>
</gene>
<evidence type="ECO:0000256" key="1">
    <source>
        <dbReference type="SAM" id="SignalP"/>
    </source>
</evidence>
<keyword evidence="1" id="KW-0732">Signal</keyword>
<organism evidence="2 3">
    <name type="scientific">Rubroshorea leprosula</name>
    <dbReference type="NCBI Taxonomy" id="152421"/>
    <lineage>
        <taxon>Eukaryota</taxon>
        <taxon>Viridiplantae</taxon>
        <taxon>Streptophyta</taxon>
        <taxon>Embryophyta</taxon>
        <taxon>Tracheophyta</taxon>
        <taxon>Spermatophyta</taxon>
        <taxon>Magnoliopsida</taxon>
        <taxon>eudicotyledons</taxon>
        <taxon>Gunneridae</taxon>
        <taxon>Pentapetalae</taxon>
        <taxon>rosids</taxon>
        <taxon>malvids</taxon>
        <taxon>Malvales</taxon>
        <taxon>Dipterocarpaceae</taxon>
        <taxon>Rubroshorea</taxon>
    </lineage>
</organism>
<comment type="caution">
    <text evidence="2">The sequence shown here is derived from an EMBL/GenBank/DDBJ whole genome shotgun (WGS) entry which is preliminary data.</text>
</comment>
<feature type="chain" id="PRO_5043663503" evidence="1">
    <location>
        <begin position="22"/>
        <end position="51"/>
    </location>
</feature>
<dbReference type="EMBL" id="BPVZ01000015">
    <property type="protein sequence ID" value="GKV00181.1"/>
    <property type="molecule type" value="Genomic_DNA"/>
</dbReference>
<keyword evidence="3" id="KW-1185">Reference proteome</keyword>
<proteinExistence type="predicted"/>
<evidence type="ECO:0000313" key="3">
    <source>
        <dbReference type="Proteomes" id="UP001054252"/>
    </source>
</evidence>
<evidence type="ECO:0000313" key="2">
    <source>
        <dbReference type="EMBL" id="GKV00181.1"/>
    </source>
</evidence>
<sequence>MHAFMCPLMISIFFPLQFIEKAPEDIICGVREKAAEAEEKTNLTKKPFGFP</sequence>
<dbReference type="Proteomes" id="UP001054252">
    <property type="component" value="Unassembled WGS sequence"/>
</dbReference>
<feature type="signal peptide" evidence="1">
    <location>
        <begin position="1"/>
        <end position="21"/>
    </location>
</feature>
<accession>A0AAV5INI2</accession>
<protein>
    <submittedName>
        <fullName evidence="2">Uncharacterized protein</fullName>
    </submittedName>
</protein>
<dbReference type="AlphaFoldDB" id="A0AAV5INI2"/>
<name>A0AAV5INI2_9ROSI</name>
<reference evidence="2 3" key="1">
    <citation type="journal article" date="2021" name="Commun. Biol.">
        <title>The genome of Shorea leprosula (Dipterocarpaceae) highlights the ecological relevance of drought in aseasonal tropical rainforests.</title>
        <authorList>
            <person name="Ng K.K.S."/>
            <person name="Kobayashi M.J."/>
            <person name="Fawcett J.A."/>
            <person name="Hatakeyama M."/>
            <person name="Paape T."/>
            <person name="Ng C.H."/>
            <person name="Ang C.C."/>
            <person name="Tnah L.H."/>
            <person name="Lee C.T."/>
            <person name="Nishiyama T."/>
            <person name="Sese J."/>
            <person name="O'Brien M.J."/>
            <person name="Copetti D."/>
            <person name="Mohd Noor M.I."/>
            <person name="Ong R.C."/>
            <person name="Putra M."/>
            <person name="Sireger I.Z."/>
            <person name="Indrioko S."/>
            <person name="Kosugi Y."/>
            <person name="Izuno A."/>
            <person name="Isagi Y."/>
            <person name="Lee S.L."/>
            <person name="Shimizu K.K."/>
        </authorList>
    </citation>
    <scope>NUCLEOTIDE SEQUENCE [LARGE SCALE GENOMIC DNA]</scope>
    <source>
        <strain evidence="2">214</strain>
    </source>
</reference>